<evidence type="ECO:0000313" key="6">
    <source>
        <dbReference type="Proteomes" id="UP000324595"/>
    </source>
</evidence>
<proteinExistence type="inferred from homology"/>
<dbReference type="InterPro" id="IPR015168">
    <property type="entry name" value="SsuA/THI5"/>
</dbReference>
<dbReference type="OrthoDB" id="9815602at2"/>
<dbReference type="InterPro" id="IPR001638">
    <property type="entry name" value="Solute-binding_3/MltF_N"/>
</dbReference>
<evidence type="ECO:0000256" key="3">
    <source>
        <dbReference type="ARBA" id="ARBA00022729"/>
    </source>
</evidence>
<dbReference type="SMART" id="SM00062">
    <property type="entry name" value="PBPb"/>
    <property type="match status" value="1"/>
</dbReference>
<comment type="subcellular location">
    <subcellularLocation>
        <location evidence="1">Periplasm</location>
    </subcellularLocation>
</comment>
<reference evidence="5 6" key="1">
    <citation type="submission" date="2019-07" db="EMBL/GenBank/DDBJ databases">
        <title>Genomic Encyclopedia of Archaeal and Bacterial Type Strains, Phase II (KMG-II): from individual species to whole genera.</title>
        <authorList>
            <person name="Goeker M."/>
        </authorList>
    </citation>
    <scope>NUCLEOTIDE SEQUENCE [LARGE SCALE GENOMIC DNA]</scope>
    <source>
        <strain evidence="5 6">DSM 21935</strain>
    </source>
</reference>
<accession>A0A5D3YQQ3</accession>
<dbReference type="GO" id="GO:0042918">
    <property type="term" value="P:alkanesulfonate transmembrane transport"/>
    <property type="evidence" value="ECO:0007669"/>
    <property type="project" value="TreeGrafter"/>
</dbReference>
<keyword evidence="3" id="KW-0732">Signal</keyword>
<protein>
    <submittedName>
        <fullName evidence="5">ABC-type nitrate/sulfonate/bicarbonate transport system, substrate-binding protein</fullName>
    </submittedName>
</protein>
<organism evidence="5 6">
    <name type="scientific">Fodinibius salinus</name>
    <dbReference type="NCBI Taxonomy" id="860790"/>
    <lineage>
        <taxon>Bacteria</taxon>
        <taxon>Pseudomonadati</taxon>
        <taxon>Balneolota</taxon>
        <taxon>Balneolia</taxon>
        <taxon>Balneolales</taxon>
        <taxon>Balneolaceae</taxon>
        <taxon>Fodinibius</taxon>
    </lineage>
</organism>
<keyword evidence="6" id="KW-1185">Reference proteome</keyword>
<comment type="caution">
    <text evidence="5">The sequence shown here is derived from an EMBL/GenBank/DDBJ whole genome shotgun (WGS) entry which is preliminary data.</text>
</comment>
<dbReference type="PANTHER" id="PTHR30024:SF47">
    <property type="entry name" value="TAURINE-BINDING PERIPLASMIC PROTEIN"/>
    <property type="match status" value="1"/>
</dbReference>
<dbReference type="AlphaFoldDB" id="A0A5D3YQQ3"/>
<evidence type="ECO:0000256" key="2">
    <source>
        <dbReference type="ARBA" id="ARBA00010742"/>
    </source>
</evidence>
<dbReference type="PANTHER" id="PTHR30024">
    <property type="entry name" value="ALIPHATIC SULFONATES-BINDING PROTEIN-RELATED"/>
    <property type="match status" value="1"/>
</dbReference>
<dbReference type="EMBL" id="VNHY01000001">
    <property type="protein sequence ID" value="TYP94891.1"/>
    <property type="molecule type" value="Genomic_DNA"/>
</dbReference>
<dbReference type="Gene3D" id="3.40.190.10">
    <property type="entry name" value="Periplasmic binding protein-like II"/>
    <property type="match status" value="2"/>
</dbReference>
<dbReference type="Proteomes" id="UP000324595">
    <property type="component" value="Unassembled WGS sequence"/>
</dbReference>
<name>A0A5D3YQQ3_9BACT</name>
<dbReference type="GO" id="GO:0042597">
    <property type="term" value="C:periplasmic space"/>
    <property type="evidence" value="ECO:0007669"/>
    <property type="project" value="UniProtKB-SubCell"/>
</dbReference>
<dbReference type="Pfam" id="PF09084">
    <property type="entry name" value="NMT1"/>
    <property type="match status" value="1"/>
</dbReference>
<dbReference type="CDD" id="cd01008">
    <property type="entry name" value="PBP2_NrtA_SsuA_CpmA_like"/>
    <property type="match status" value="1"/>
</dbReference>
<dbReference type="SUPFAM" id="SSF53850">
    <property type="entry name" value="Periplasmic binding protein-like II"/>
    <property type="match status" value="1"/>
</dbReference>
<comment type="similarity">
    <text evidence="2">Belongs to the bacterial solute-binding protein SsuA/TauA family.</text>
</comment>
<evidence type="ECO:0000256" key="1">
    <source>
        <dbReference type="ARBA" id="ARBA00004418"/>
    </source>
</evidence>
<sequence>MYETTFSIQANLMDVFLIKNNHTAFFMKLTSILALVLLVGCNSNDDDSSDLTTVRVGVTTFWGEAAYYIAQSEGFFEEEGLEIIDHPHSAGRESLKELYQGKLDIAHVAEIPVVRALSGALPYSKYDEFNLKIFTGMIYTSNSQKVIARRDHGIENPQDLRNKKVGLYYETTSEYFFDTFLLEHGIPEKQVEKVNIDISEHYKALKNGQVDAVVSWEPHASQILKKLKNNTFKLNSVLGHSTLWLGVSSETYIQQHPETIVKYLRALKKAQDYIKHHPEETKTLVSQKTKTSLETIENLWPSIEYELSIGQRMLSLLNEQQRWFMQEQRVADTTKQSNVHNAIYFDALQKAHPEGITVIQ</sequence>
<evidence type="ECO:0000313" key="5">
    <source>
        <dbReference type="EMBL" id="TYP94891.1"/>
    </source>
</evidence>
<evidence type="ECO:0000259" key="4">
    <source>
        <dbReference type="SMART" id="SM00062"/>
    </source>
</evidence>
<feature type="domain" description="Solute-binding protein family 3/N-terminal" evidence="4">
    <location>
        <begin position="53"/>
        <end position="277"/>
    </location>
</feature>
<gene>
    <name evidence="5" type="ORF">LX73_0184</name>
</gene>